<keyword evidence="1" id="KW-0812">Transmembrane</keyword>
<keyword evidence="1" id="KW-0472">Membrane</keyword>
<reference evidence="2 3" key="1">
    <citation type="journal article" date="2015" name="Nature">
        <title>rRNA introns, odd ribosomes, and small enigmatic genomes across a large radiation of phyla.</title>
        <authorList>
            <person name="Brown C.T."/>
            <person name="Hug L.A."/>
            <person name="Thomas B.C."/>
            <person name="Sharon I."/>
            <person name="Castelle C.J."/>
            <person name="Singh A."/>
            <person name="Wilkins M.J."/>
            <person name="Williams K.H."/>
            <person name="Banfield J.F."/>
        </authorList>
    </citation>
    <scope>NUCLEOTIDE SEQUENCE [LARGE SCALE GENOMIC DNA]</scope>
</reference>
<dbReference type="AlphaFoldDB" id="A0A0G0K470"/>
<evidence type="ECO:0000313" key="3">
    <source>
        <dbReference type="Proteomes" id="UP000034022"/>
    </source>
</evidence>
<evidence type="ECO:0000256" key="1">
    <source>
        <dbReference type="SAM" id="Phobius"/>
    </source>
</evidence>
<keyword evidence="1" id="KW-1133">Transmembrane helix</keyword>
<evidence type="ECO:0000313" key="2">
    <source>
        <dbReference type="EMBL" id="KKQ70230.1"/>
    </source>
</evidence>
<sequence length="125" mass="13551">MTFFKTVLAILIIFLNLINIIPVSAQDIGLDYAENLDLQVASETDPKQMMVEIVKYLMTFLGIIAVVIILYGGFKWMTAAGNQDSVEDAKKIIIAGAIGLVVILSAFAIITFIVNITNDAISGNI</sequence>
<name>A0A0G0K470_9BACT</name>
<feature type="transmembrane region" description="Helical" evidence="1">
    <location>
        <begin position="92"/>
        <end position="114"/>
    </location>
</feature>
<accession>A0A0G0K470</accession>
<dbReference type="EMBL" id="LBUU01000006">
    <property type="protein sequence ID" value="KKQ70230.1"/>
    <property type="molecule type" value="Genomic_DNA"/>
</dbReference>
<dbReference type="Pfam" id="PF18895">
    <property type="entry name" value="T4SS_pilin"/>
    <property type="match status" value="1"/>
</dbReference>
<dbReference type="InterPro" id="IPR043993">
    <property type="entry name" value="T4SS_pilin"/>
</dbReference>
<gene>
    <name evidence="2" type="ORF">US91_C0006G0069</name>
</gene>
<protein>
    <submittedName>
        <fullName evidence="2">Uncharacterized protein</fullName>
    </submittedName>
</protein>
<proteinExistence type="predicted"/>
<comment type="caution">
    <text evidence="2">The sequence shown here is derived from an EMBL/GenBank/DDBJ whole genome shotgun (WGS) entry which is preliminary data.</text>
</comment>
<feature type="transmembrane region" description="Helical" evidence="1">
    <location>
        <begin position="49"/>
        <end position="71"/>
    </location>
</feature>
<organism evidence="2 3">
    <name type="scientific">Candidatus Falkowbacteria bacterium GW2011_GWE1_38_31</name>
    <dbReference type="NCBI Taxonomy" id="1618638"/>
    <lineage>
        <taxon>Bacteria</taxon>
        <taxon>Candidatus Falkowiibacteriota</taxon>
    </lineage>
</organism>
<dbReference type="Proteomes" id="UP000034022">
    <property type="component" value="Unassembled WGS sequence"/>
</dbReference>